<organism evidence="2 3">
    <name type="scientific">Elysia marginata</name>
    <dbReference type="NCBI Taxonomy" id="1093978"/>
    <lineage>
        <taxon>Eukaryota</taxon>
        <taxon>Metazoa</taxon>
        <taxon>Spiralia</taxon>
        <taxon>Lophotrochozoa</taxon>
        <taxon>Mollusca</taxon>
        <taxon>Gastropoda</taxon>
        <taxon>Heterobranchia</taxon>
        <taxon>Euthyneura</taxon>
        <taxon>Panpulmonata</taxon>
        <taxon>Sacoglossa</taxon>
        <taxon>Placobranchoidea</taxon>
        <taxon>Plakobranchidae</taxon>
        <taxon>Elysia</taxon>
    </lineage>
</organism>
<proteinExistence type="predicted"/>
<sequence length="142" mass="14473">MKLLQLIVAILVAAAVVVAVPVPAKDSLLLRAISKRQTSISGDAKRGPGCFQGRFDLDHKLGGTTLNANLRHACGDTTYGAGFSHSTGNTNFGAHVNHGPGGTGYGGNFGGSWNDGRTSLGANFGRVAGGGFSGGVSFKHTF</sequence>
<name>A0AAV4GED3_9GAST</name>
<reference evidence="2 3" key="1">
    <citation type="journal article" date="2021" name="Elife">
        <title>Chloroplast acquisition without the gene transfer in kleptoplastic sea slugs, Plakobranchus ocellatus.</title>
        <authorList>
            <person name="Maeda T."/>
            <person name="Takahashi S."/>
            <person name="Yoshida T."/>
            <person name="Shimamura S."/>
            <person name="Takaki Y."/>
            <person name="Nagai Y."/>
            <person name="Toyoda A."/>
            <person name="Suzuki Y."/>
            <person name="Arimoto A."/>
            <person name="Ishii H."/>
            <person name="Satoh N."/>
            <person name="Nishiyama T."/>
            <person name="Hasebe M."/>
            <person name="Maruyama T."/>
            <person name="Minagawa J."/>
            <person name="Obokata J."/>
            <person name="Shigenobu S."/>
        </authorList>
    </citation>
    <scope>NUCLEOTIDE SEQUENCE [LARGE SCALE GENOMIC DNA]</scope>
</reference>
<evidence type="ECO:0008006" key="4">
    <source>
        <dbReference type="Google" id="ProtNLM"/>
    </source>
</evidence>
<feature type="signal peptide" evidence="1">
    <location>
        <begin position="1"/>
        <end position="19"/>
    </location>
</feature>
<protein>
    <recommendedName>
        <fullName evidence="4">Attacin C-terminal domain-containing protein</fullName>
    </recommendedName>
</protein>
<keyword evidence="1" id="KW-0732">Signal</keyword>
<dbReference type="AlphaFoldDB" id="A0AAV4GED3"/>
<evidence type="ECO:0000256" key="1">
    <source>
        <dbReference type="SAM" id="SignalP"/>
    </source>
</evidence>
<keyword evidence="3" id="KW-1185">Reference proteome</keyword>
<accession>A0AAV4GED3</accession>
<comment type="caution">
    <text evidence="2">The sequence shown here is derived from an EMBL/GenBank/DDBJ whole genome shotgun (WGS) entry which is preliminary data.</text>
</comment>
<evidence type="ECO:0000313" key="2">
    <source>
        <dbReference type="EMBL" id="GFR83651.1"/>
    </source>
</evidence>
<evidence type="ECO:0000313" key="3">
    <source>
        <dbReference type="Proteomes" id="UP000762676"/>
    </source>
</evidence>
<feature type="chain" id="PRO_5043774983" description="Attacin C-terminal domain-containing protein" evidence="1">
    <location>
        <begin position="20"/>
        <end position="142"/>
    </location>
</feature>
<dbReference type="Proteomes" id="UP000762676">
    <property type="component" value="Unassembled WGS sequence"/>
</dbReference>
<gene>
    <name evidence="2" type="ORF">ElyMa_002397700</name>
</gene>
<dbReference type="EMBL" id="BMAT01004924">
    <property type="protein sequence ID" value="GFR83651.1"/>
    <property type="molecule type" value="Genomic_DNA"/>
</dbReference>